<feature type="compositionally biased region" description="Low complexity" evidence="6">
    <location>
        <begin position="290"/>
        <end position="302"/>
    </location>
</feature>
<sequence>MAAPFPYTLDPSANKQPYMYGAICTVYALAVTTLALRIKARRISRACLGADDFLLVTSLVFATAQFIDMLLLLHNGLGQHLKSLSQFDRILKMFLFSDVTYYCTLAFAKYSILLFYWRIFGHVKAIHWPIYTLLSLTTGWLIEVVVITIFGCTPVASFWNFTIKGEHCVDFVKFSLPNLAINFVTDILILALPLPFIWRLQQSVAQKVLISLMFLCGGFVCVASLIRLITLLQTDFSSIDESWYISDFAMWCTVEANFAIISACLPLLRPIFKASTSYVSNVYKKSTQSLSRSNKGSSRFSSQTHGISASKSSDSMEKDMLPMHETQIYGGKPVREHKGPITIENEVSVGYETRRQMETRRDALEKGGSWSYQTVR</sequence>
<feature type="region of interest" description="Disordered" evidence="6">
    <location>
        <begin position="290"/>
        <end position="316"/>
    </location>
</feature>
<organism evidence="9 10">
    <name type="scientific">Lepraria finkii</name>
    <dbReference type="NCBI Taxonomy" id="1340010"/>
    <lineage>
        <taxon>Eukaryota</taxon>
        <taxon>Fungi</taxon>
        <taxon>Dikarya</taxon>
        <taxon>Ascomycota</taxon>
        <taxon>Pezizomycotina</taxon>
        <taxon>Lecanoromycetes</taxon>
        <taxon>OSLEUM clade</taxon>
        <taxon>Lecanoromycetidae</taxon>
        <taxon>Lecanorales</taxon>
        <taxon>Lecanorineae</taxon>
        <taxon>Stereocaulaceae</taxon>
        <taxon>Lepraria</taxon>
    </lineage>
</organism>
<evidence type="ECO:0000256" key="3">
    <source>
        <dbReference type="ARBA" id="ARBA00022989"/>
    </source>
</evidence>
<dbReference type="PANTHER" id="PTHR33048">
    <property type="entry name" value="PTH11-LIKE INTEGRAL MEMBRANE PROTEIN (AFU_ORTHOLOGUE AFUA_5G11245)"/>
    <property type="match status" value="1"/>
</dbReference>
<keyword evidence="2 7" id="KW-0812">Transmembrane</keyword>
<comment type="subcellular location">
    <subcellularLocation>
        <location evidence="1">Membrane</location>
        <topology evidence="1">Multi-pass membrane protein</topology>
    </subcellularLocation>
</comment>
<reference evidence="9 10" key="1">
    <citation type="submission" date="2024-09" db="EMBL/GenBank/DDBJ databases">
        <title>Rethinking Asexuality: The Enigmatic Case of Functional Sexual Genes in Lepraria (Stereocaulaceae).</title>
        <authorList>
            <person name="Doellman M."/>
            <person name="Sun Y."/>
            <person name="Barcenas-Pena A."/>
            <person name="Lumbsch H.T."/>
            <person name="Grewe F."/>
        </authorList>
    </citation>
    <scope>NUCLEOTIDE SEQUENCE [LARGE SCALE GENOMIC DNA]</scope>
    <source>
        <strain evidence="9 10">Grewe 0041</strain>
    </source>
</reference>
<keyword evidence="3 7" id="KW-1133">Transmembrane helix</keyword>
<gene>
    <name evidence="9" type="ORF">ABVK25_009613</name>
</gene>
<dbReference type="Pfam" id="PF20684">
    <property type="entry name" value="Fung_rhodopsin"/>
    <property type="match status" value="1"/>
</dbReference>
<dbReference type="EMBL" id="JBHFEH010000052">
    <property type="protein sequence ID" value="KAL2050110.1"/>
    <property type="molecule type" value="Genomic_DNA"/>
</dbReference>
<feature type="transmembrane region" description="Helical" evidence="7">
    <location>
        <begin position="52"/>
        <end position="73"/>
    </location>
</feature>
<evidence type="ECO:0000313" key="9">
    <source>
        <dbReference type="EMBL" id="KAL2050110.1"/>
    </source>
</evidence>
<evidence type="ECO:0000256" key="2">
    <source>
        <dbReference type="ARBA" id="ARBA00022692"/>
    </source>
</evidence>
<dbReference type="InterPro" id="IPR052337">
    <property type="entry name" value="SAT4-like"/>
</dbReference>
<dbReference type="InterPro" id="IPR049326">
    <property type="entry name" value="Rhodopsin_dom_fungi"/>
</dbReference>
<evidence type="ECO:0000256" key="5">
    <source>
        <dbReference type="ARBA" id="ARBA00038359"/>
    </source>
</evidence>
<evidence type="ECO:0000259" key="8">
    <source>
        <dbReference type="Pfam" id="PF20684"/>
    </source>
</evidence>
<feature type="transmembrane region" description="Helical" evidence="7">
    <location>
        <begin position="248"/>
        <end position="268"/>
    </location>
</feature>
<protein>
    <recommendedName>
        <fullName evidence="8">Rhodopsin domain-containing protein</fullName>
    </recommendedName>
</protein>
<keyword evidence="10" id="KW-1185">Reference proteome</keyword>
<evidence type="ECO:0000313" key="10">
    <source>
        <dbReference type="Proteomes" id="UP001590951"/>
    </source>
</evidence>
<name>A0ABR4AXB5_9LECA</name>
<evidence type="ECO:0000256" key="4">
    <source>
        <dbReference type="ARBA" id="ARBA00023136"/>
    </source>
</evidence>
<feature type="domain" description="Rhodopsin" evidence="8">
    <location>
        <begin position="36"/>
        <end position="273"/>
    </location>
</feature>
<dbReference type="PANTHER" id="PTHR33048:SF47">
    <property type="entry name" value="INTEGRAL MEMBRANE PROTEIN-RELATED"/>
    <property type="match status" value="1"/>
</dbReference>
<feature type="transmembrane region" description="Helical" evidence="7">
    <location>
        <begin position="93"/>
        <end position="116"/>
    </location>
</feature>
<accession>A0ABR4AXB5</accession>
<feature type="transmembrane region" description="Helical" evidence="7">
    <location>
        <begin position="20"/>
        <end position="40"/>
    </location>
</feature>
<comment type="caution">
    <text evidence="9">The sequence shown here is derived from an EMBL/GenBank/DDBJ whole genome shotgun (WGS) entry which is preliminary data.</text>
</comment>
<feature type="transmembrane region" description="Helical" evidence="7">
    <location>
        <begin position="179"/>
        <end position="197"/>
    </location>
</feature>
<comment type="similarity">
    <text evidence="5">Belongs to the SAT4 family.</text>
</comment>
<evidence type="ECO:0000256" key="1">
    <source>
        <dbReference type="ARBA" id="ARBA00004141"/>
    </source>
</evidence>
<feature type="transmembrane region" description="Helical" evidence="7">
    <location>
        <begin position="128"/>
        <end position="159"/>
    </location>
</feature>
<dbReference type="Proteomes" id="UP001590951">
    <property type="component" value="Unassembled WGS sequence"/>
</dbReference>
<proteinExistence type="inferred from homology"/>
<feature type="compositionally biased region" description="Polar residues" evidence="6">
    <location>
        <begin position="303"/>
        <end position="313"/>
    </location>
</feature>
<evidence type="ECO:0000256" key="7">
    <source>
        <dbReference type="SAM" id="Phobius"/>
    </source>
</evidence>
<feature type="transmembrane region" description="Helical" evidence="7">
    <location>
        <begin position="209"/>
        <end position="228"/>
    </location>
</feature>
<keyword evidence="4 7" id="KW-0472">Membrane</keyword>
<evidence type="ECO:0000256" key="6">
    <source>
        <dbReference type="SAM" id="MobiDB-lite"/>
    </source>
</evidence>